<dbReference type="Proteomes" id="UP000030758">
    <property type="component" value="Unassembled WGS sequence"/>
</dbReference>
<evidence type="ECO:0000313" key="3">
    <source>
        <dbReference type="Proteomes" id="UP000030764"/>
    </source>
</evidence>
<dbReference type="EMBL" id="KL363192">
    <property type="protein sequence ID" value="KFD56798.1"/>
    <property type="molecule type" value="Genomic_DNA"/>
</dbReference>
<accession>A0A085NF98</accession>
<proteinExistence type="predicted"/>
<organism evidence="2">
    <name type="scientific">Trichuris suis</name>
    <name type="common">pig whipworm</name>
    <dbReference type="NCBI Taxonomy" id="68888"/>
    <lineage>
        <taxon>Eukaryota</taxon>
        <taxon>Metazoa</taxon>
        <taxon>Ecdysozoa</taxon>
        <taxon>Nematoda</taxon>
        <taxon>Enoplea</taxon>
        <taxon>Dorylaimia</taxon>
        <taxon>Trichinellida</taxon>
        <taxon>Trichuridae</taxon>
        <taxon>Trichuris</taxon>
    </lineage>
</organism>
<keyword evidence="3" id="KW-1185">Reference proteome</keyword>
<name>A0A085NF98_9BILA</name>
<reference evidence="2 3" key="1">
    <citation type="journal article" date="2014" name="Nat. Genet.">
        <title>Genome and transcriptome of the porcine whipworm Trichuris suis.</title>
        <authorList>
            <person name="Jex A.R."/>
            <person name="Nejsum P."/>
            <person name="Schwarz E.M."/>
            <person name="Hu L."/>
            <person name="Young N.D."/>
            <person name="Hall R.S."/>
            <person name="Korhonen P.K."/>
            <person name="Liao S."/>
            <person name="Thamsborg S."/>
            <person name="Xia J."/>
            <person name="Xu P."/>
            <person name="Wang S."/>
            <person name="Scheerlinck J.P."/>
            <person name="Hofmann A."/>
            <person name="Sternberg P.W."/>
            <person name="Wang J."/>
            <person name="Gasser R.B."/>
        </authorList>
    </citation>
    <scope>NUCLEOTIDE SEQUENCE [LARGE SCALE GENOMIC DNA]</scope>
    <source>
        <strain evidence="2">DCEP-RM93F</strain>
        <strain evidence="1">DCEP-RM93M</strain>
    </source>
</reference>
<dbReference type="Proteomes" id="UP000030764">
    <property type="component" value="Unassembled WGS sequence"/>
</dbReference>
<evidence type="ECO:0000313" key="1">
    <source>
        <dbReference type="EMBL" id="KFD56798.1"/>
    </source>
</evidence>
<gene>
    <name evidence="1" type="ORF">M513_02475</name>
    <name evidence="2" type="ORF">M514_02475</name>
</gene>
<evidence type="ECO:0000313" key="2">
    <source>
        <dbReference type="EMBL" id="KFD68144.1"/>
    </source>
</evidence>
<sequence length="132" mass="14631">MFSGLAKAHAPVDVYHFCFAPSALLLVPSRRICDLRIDSKAPRGASSSCCYHRELADCFQCVVASLQHSLSLPLRRYFTNCCLMVLPRNSFLESPLSHLQQNQGFTPSVAIIYVTGLDVLLSFTALFCNCLN</sequence>
<dbReference type="EMBL" id="KL367507">
    <property type="protein sequence ID" value="KFD68144.1"/>
    <property type="molecule type" value="Genomic_DNA"/>
</dbReference>
<protein>
    <submittedName>
        <fullName evidence="2">Uncharacterized protein</fullName>
    </submittedName>
</protein>
<dbReference type="AlphaFoldDB" id="A0A085NF98"/>